<keyword evidence="2" id="KW-1185">Reference proteome</keyword>
<dbReference type="RefSeq" id="WP_272777102.1">
    <property type="nucleotide sequence ID" value="NZ_JAQQLI010000014.1"/>
</dbReference>
<gene>
    <name evidence="1" type="ORF">PQJ73_11250</name>
</gene>
<evidence type="ECO:0000313" key="2">
    <source>
        <dbReference type="Proteomes" id="UP001165652"/>
    </source>
</evidence>
<comment type="caution">
    <text evidence="1">The sequence shown here is derived from an EMBL/GenBank/DDBJ whole genome shotgun (WGS) entry which is preliminary data.</text>
</comment>
<dbReference type="EMBL" id="JAQQLI010000014">
    <property type="protein sequence ID" value="MDC7786258.1"/>
    <property type="molecule type" value="Genomic_DNA"/>
</dbReference>
<organism evidence="1 2">
    <name type="scientific">Rhodoplanes tepidamans</name>
    <name type="common">Rhodoplanes cryptolactis</name>
    <dbReference type="NCBI Taxonomy" id="200616"/>
    <lineage>
        <taxon>Bacteria</taxon>
        <taxon>Pseudomonadati</taxon>
        <taxon>Pseudomonadota</taxon>
        <taxon>Alphaproteobacteria</taxon>
        <taxon>Hyphomicrobiales</taxon>
        <taxon>Nitrobacteraceae</taxon>
        <taxon>Rhodoplanes</taxon>
    </lineage>
</organism>
<proteinExistence type="predicted"/>
<reference evidence="1" key="1">
    <citation type="journal article" date="2023" name="Microbiol Resour">
        <title>Genome Sequences of Rhodoplanes serenus and Two Thermotolerant Strains, Rhodoplanes tepidamans and 'Rhodoplanes cryptolactis,' Further Refine the Genus.</title>
        <authorList>
            <person name="Rayyan A.A."/>
            <person name="Kyndt J.A."/>
        </authorList>
    </citation>
    <scope>NUCLEOTIDE SEQUENCE</scope>
    <source>
        <strain evidence="1">DSM 9987</strain>
    </source>
</reference>
<accession>A0ABT5J9S0</accession>
<reference evidence="1" key="2">
    <citation type="submission" date="2023-02" db="EMBL/GenBank/DDBJ databases">
        <authorList>
            <person name="Rayyan A."/>
            <person name="Meyer T."/>
            <person name="Kyndt J.A."/>
        </authorList>
    </citation>
    <scope>NUCLEOTIDE SEQUENCE</scope>
    <source>
        <strain evidence="1">DSM 9987</strain>
    </source>
</reference>
<dbReference type="Proteomes" id="UP001165652">
    <property type="component" value="Unassembled WGS sequence"/>
</dbReference>
<evidence type="ECO:0000313" key="1">
    <source>
        <dbReference type="EMBL" id="MDC7786258.1"/>
    </source>
</evidence>
<name>A0ABT5J9S0_RHOTP</name>
<sequence length="77" mass="9102">MAAEDRVALRVALDDAVRNPHKVGDLKLRFLRIPVTDEHVVEYRFRFGYANYVIFEVRGTFFLYDAWLDDDLYFAAE</sequence>
<protein>
    <submittedName>
        <fullName evidence="1">Uncharacterized protein</fullName>
    </submittedName>
</protein>